<comment type="caution">
    <text evidence="1">The sequence shown here is derived from an EMBL/GenBank/DDBJ whole genome shotgun (WGS) entry which is preliminary data.</text>
</comment>
<keyword evidence="2" id="KW-1185">Reference proteome</keyword>
<accession>A0A328ZSP6</accession>
<dbReference type="AlphaFoldDB" id="A0A328ZSP6"/>
<dbReference type="EMBL" id="QLTA01000003">
    <property type="protein sequence ID" value="RAR85887.1"/>
    <property type="molecule type" value="Genomic_DNA"/>
</dbReference>
<proteinExistence type="predicted"/>
<sequence>MPPPTWCLRRPGGASCCPIWRCPTSPRPHPGPRRRRSAPGVVVCTIRLRRSHQPLRRWCRWPPMRRRRRKTPCGPHRRRLLNCPWHSAVLRRAHCRPRRPCHPSSWLRCRPAAGRRPLAARLLPRIGVWSLCLRWHGVPAPRPPDQPRPLPVRGRLQCLPRRRQVLHPWRLPLLPASLWIATRSEAMSCRLPNSAIPAGRKTMARMECARMRCRCRVAPP</sequence>
<evidence type="ECO:0000313" key="1">
    <source>
        <dbReference type="EMBL" id="RAR85887.1"/>
    </source>
</evidence>
<gene>
    <name evidence="1" type="ORF">AX018_1003119</name>
</gene>
<evidence type="ECO:0000313" key="2">
    <source>
        <dbReference type="Proteomes" id="UP000248856"/>
    </source>
</evidence>
<organism evidence="1 2">
    <name type="scientific">Paracidovorax anthurii</name>
    <dbReference type="NCBI Taxonomy" id="78229"/>
    <lineage>
        <taxon>Bacteria</taxon>
        <taxon>Pseudomonadati</taxon>
        <taxon>Pseudomonadota</taxon>
        <taxon>Betaproteobacteria</taxon>
        <taxon>Burkholderiales</taxon>
        <taxon>Comamonadaceae</taxon>
        <taxon>Paracidovorax</taxon>
    </lineage>
</organism>
<protein>
    <submittedName>
        <fullName evidence="1">Uncharacterized protein</fullName>
    </submittedName>
</protein>
<dbReference type="Proteomes" id="UP000248856">
    <property type="component" value="Unassembled WGS sequence"/>
</dbReference>
<reference evidence="1 2" key="1">
    <citation type="submission" date="2018-06" db="EMBL/GenBank/DDBJ databases">
        <title>Genomic Encyclopedia of Archaeal and Bacterial Type Strains, Phase II (KMG-II): from individual species to whole genera.</title>
        <authorList>
            <person name="Goeker M."/>
        </authorList>
    </citation>
    <scope>NUCLEOTIDE SEQUENCE [LARGE SCALE GENOMIC DNA]</scope>
    <source>
        <strain evidence="1 2">CFPB 3232</strain>
    </source>
</reference>
<name>A0A328ZSP6_9BURK</name>